<sequence length="116" mass="13054">MNDDLRGMSRKELEKLLAKVEKALETSRARDQRDARKAAQKAAAEFGFSLNDISDDEKPTAKNTKVKAKAKKAKSPSKPKFANPSDKTQTWTGKGRQPEWYRTEIETGTNPDDMLI</sequence>
<feature type="region of interest" description="Disordered" evidence="1">
    <location>
        <begin position="53"/>
        <end position="116"/>
    </location>
</feature>
<dbReference type="SUPFAM" id="SSF81273">
    <property type="entry name" value="H-NS histone-like proteins"/>
    <property type="match status" value="1"/>
</dbReference>
<feature type="domain" description="DNA-binding protein H-NS-like C-terminal" evidence="2">
    <location>
        <begin position="71"/>
        <end position="116"/>
    </location>
</feature>
<dbReference type="GO" id="GO:0003677">
    <property type="term" value="F:DNA binding"/>
    <property type="evidence" value="ECO:0007669"/>
    <property type="project" value="UniProtKB-KW"/>
</dbReference>
<proteinExistence type="predicted"/>
<keyword evidence="3" id="KW-0238">DNA-binding</keyword>
<dbReference type="Gene3D" id="4.10.430.10">
    <property type="entry name" value="Histone-like protein H-NS, C-terminal domain"/>
    <property type="match status" value="1"/>
</dbReference>
<keyword evidence="4" id="KW-1185">Reference proteome</keyword>
<name>A0A1I2FM55_9RHOB</name>
<feature type="compositionally biased region" description="Basic and acidic residues" evidence="1">
    <location>
        <begin position="96"/>
        <end position="105"/>
    </location>
</feature>
<dbReference type="AlphaFoldDB" id="A0A1I2FM55"/>
<dbReference type="InterPro" id="IPR027444">
    <property type="entry name" value="H-NS_C_dom"/>
</dbReference>
<reference evidence="4" key="1">
    <citation type="submission" date="2016-10" db="EMBL/GenBank/DDBJ databases">
        <authorList>
            <person name="Varghese N."/>
            <person name="Submissions S."/>
        </authorList>
    </citation>
    <scope>NUCLEOTIDE SEQUENCE [LARGE SCALE GENOMIC DNA]</scope>
    <source>
        <strain evidence="4">DSM 11443</strain>
    </source>
</reference>
<organism evidence="3 4">
    <name type="scientific">Sulfitobacter brevis</name>
    <dbReference type="NCBI Taxonomy" id="74348"/>
    <lineage>
        <taxon>Bacteria</taxon>
        <taxon>Pseudomonadati</taxon>
        <taxon>Pseudomonadota</taxon>
        <taxon>Alphaproteobacteria</taxon>
        <taxon>Rhodobacterales</taxon>
        <taxon>Roseobacteraceae</taxon>
        <taxon>Sulfitobacter</taxon>
    </lineage>
</organism>
<dbReference type="RefSeq" id="WP_093925146.1">
    <property type="nucleotide sequence ID" value="NZ_FOMW01000016.1"/>
</dbReference>
<dbReference type="STRING" id="74348.SAMN04488523_11632"/>
<dbReference type="EMBL" id="FOMW01000016">
    <property type="protein sequence ID" value="SFF05566.1"/>
    <property type="molecule type" value="Genomic_DNA"/>
</dbReference>
<dbReference type="Proteomes" id="UP000198977">
    <property type="component" value="Unassembled WGS sequence"/>
</dbReference>
<dbReference type="SMART" id="SM00528">
    <property type="entry name" value="HNS"/>
    <property type="match status" value="1"/>
</dbReference>
<evidence type="ECO:0000259" key="2">
    <source>
        <dbReference type="SMART" id="SM00528"/>
    </source>
</evidence>
<dbReference type="InterPro" id="IPR037150">
    <property type="entry name" value="H-NS_C_dom_sf"/>
</dbReference>
<gene>
    <name evidence="3" type="ORF">SAMN04488523_11632</name>
</gene>
<feature type="compositionally biased region" description="Basic residues" evidence="1">
    <location>
        <begin position="64"/>
        <end position="77"/>
    </location>
</feature>
<evidence type="ECO:0000313" key="3">
    <source>
        <dbReference type="EMBL" id="SFF05566.1"/>
    </source>
</evidence>
<protein>
    <submittedName>
        <fullName evidence="3">DNA-binding protein H-NS</fullName>
    </submittedName>
</protein>
<evidence type="ECO:0000313" key="4">
    <source>
        <dbReference type="Proteomes" id="UP000198977"/>
    </source>
</evidence>
<accession>A0A1I2FM55</accession>
<evidence type="ECO:0000256" key="1">
    <source>
        <dbReference type="SAM" id="MobiDB-lite"/>
    </source>
</evidence>
<dbReference type="OrthoDB" id="5297879at2"/>
<dbReference type="Pfam" id="PF00816">
    <property type="entry name" value="Histone_HNS"/>
    <property type="match status" value="1"/>
</dbReference>